<organism evidence="3 4">
    <name type="scientific">Rhodohalobacter sulfatireducens</name>
    <dbReference type="NCBI Taxonomy" id="2911366"/>
    <lineage>
        <taxon>Bacteria</taxon>
        <taxon>Pseudomonadati</taxon>
        <taxon>Balneolota</taxon>
        <taxon>Balneolia</taxon>
        <taxon>Balneolales</taxon>
        <taxon>Balneolaceae</taxon>
        <taxon>Rhodohalobacter</taxon>
    </lineage>
</organism>
<dbReference type="EMBL" id="JAKLWS010000011">
    <property type="protein sequence ID" value="MCG2589022.1"/>
    <property type="molecule type" value="Genomic_DNA"/>
</dbReference>
<keyword evidence="1" id="KW-0175">Coiled coil</keyword>
<keyword evidence="2" id="KW-0472">Membrane</keyword>
<evidence type="ECO:0000313" key="3">
    <source>
        <dbReference type="EMBL" id="MCG2589022.1"/>
    </source>
</evidence>
<gene>
    <name evidence="3" type="ORF">L6773_10610</name>
</gene>
<protein>
    <submittedName>
        <fullName evidence="3">Uncharacterized protein</fullName>
    </submittedName>
</protein>
<feature type="transmembrane region" description="Helical" evidence="2">
    <location>
        <begin position="7"/>
        <end position="28"/>
    </location>
</feature>
<accession>A0ABS9KDT3</accession>
<comment type="caution">
    <text evidence="3">The sequence shown here is derived from an EMBL/GenBank/DDBJ whole genome shotgun (WGS) entry which is preliminary data.</text>
</comment>
<name>A0ABS9KDT3_9BACT</name>
<dbReference type="RefSeq" id="WP_237854236.1">
    <property type="nucleotide sequence ID" value="NZ_JAKLWS010000011.1"/>
</dbReference>
<keyword evidence="4" id="KW-1185">Reference proteome</keyword>
<feature type="coiled-coil region" evidence="1">
    <location>
        <begin position="79"/>
        <end position="106"/>
    </location>
</feature>
<evidence type="ECO:0000313" key="4">
    <source>
        <dbReference type="Proteomes" id="UP001165366"/>
    </source>
</evidence>
<keyword evidence="2" id="KW-1133">Transmembrane helix</keyword>
<keyword evidence="2" id="KW-0812">Transmembrane</keyword>
<proteinExistence type="predicted"/>
<reference evidence="3" key="1">
    <citation type="submission" date="2022-01" db="EMBL/GenBank/DDBJ databases">
        <authorList>
            <person name="Wang Y."/>
        </authorList>
    </citation>
    <scope>NUCLEOTIDE SEQUENCE</scope>
    <source>
        <strain evidence="3">WB101</strain>
    </source>
</reference>
<reference evidence="3" key="2">
    <citation type="submission" date="2024-05" db="EMBL/GenBank/DDBJ databases">
        <title>Rhodohalobacter halophilus gen. nov., sp. nov., a moderately halophilic member of the family Balneolaceae.</title>
        <authorList>
            <person name="Xia J."/>
        </authorList>
    </citation>
    <scope>NUCLEOTIDE SEQUENCE</scope>
    <source>
        <strain evidence="3">WB101</strain>
    </source>
</reference>
<sequence length="221" mass="25401">MGKKIALGCLGVGLLILIGGGFLTYNYIYKPVMGSVESLQEIHETNNRIDNQSTYEPPADNAMTEEQVERFVAVQKQIQSGVEERLNEFQQKYEELEQELQNQNQEPGLTAIMSAWGDIINLYSDAKQIQVDALNDHDFSLQEYRYVQQSFYSALGMELFSYNIDQIAEAASEGNFNNMNLEQFEQQQSEMEQQVPEMNRELVSQYADSAESWMVFSWWGL</sequence>
<evidence type="ECO:0000256" key="1">
    <source>
        <dbReference type="SAM" id="Coils"/>
    </source>
</evidence>
<evidence type="ECO:0000256" key="2">
    <source>
        <dbReference type="SAM" id="Phobius"/>
    </source>
</evidence>
<dbReference type="Proteomes" id="UP001165366">
    <property type="component" value="Unassembled WGS sequence"/>
</dbReference>